<dbReference type="PANTHER" id="PTHR37478">
    <property type="match status" value="1"/>
</dbReference>
<dbReference type="Pfam" id="PF02001">
    <property type="entry name" value="DUF134"/>
    <property type="match status" value="1"/>
</dbReference>
<evidence type="ECO:0000313" key="3">
    <source>
        <dbReference type="EMBL" id="QGY39468.1"/>
    </source>
</evidence>
<reference evidence="3 4" key="1">
    <citation type="submission" date="2019-11" db="EMBL/GenBank/DDBJ databases">
        <authorList>
            <person name="Zheng R.K."/>
            <person name="Sun C.M."/>
        </authorList>
    </citation>
    <scope>NUCLEOTIDE SEQUENCE [LARGE SCALE GENOMIC DNA]</scope>
    <source>
        <strain evidence="3 4">SRB007</strain>
    </source>
</reference>
<proteinExistence type="inferred from homology"/>
<keyword evidence="4" id="KW-1185">Reference proteome</keyword>
<accession>A0A6I6JEN4</accession>
<dbReference type="HAMAP" id="MF_00674">
    <property type="entry name" value="UPF0251"/>
    <property type="match status" value="1"/>
</dbReference>
<dbReference type="InterPro" id="IPR036388">
    <property type="entry name" value="WH-like_DNA-bd_sf"/>
</dbReference>
<evidence type="ECO:0000256" key="1">
    <source>
        <dbReference type="ARBA" id="ARBA00009350"/>
    </source>
</evidence>
<dbReference type="Proteomes" id="UP000428328">
    <property type="component" value="Chromosome"/>
</dbReference>
<dbReference type="EMBL" id="CP046400">
    <property type="protein sequence ID" value="QGY39468.1"/>
    <property type="molecule type" value="Genomic_DNA"/>
</dbReference>
<protein>
    <recommendedName>
        <fullName evidence="2">UPF0251 protein GM415_04810</fullName>
    </recommendedName>
</protein>
<dbReference type="KEGG" id="psel:GM415_04810"/>
<organism evidence="3 4">
    <name type="scientific">Pseudodesulfovibrio cashew</name>
    <dbReference type="NCBI Taxonomy" id="2678688"/>
    <lineage>
        <taxon>Bacteria</taxon>
        <taxon>Pseudomonadati</taxon>
        <taxon>Thermodesulfobacteriota</taxon>
        <taxon>Desulfovibrionia</taxon>
        <taxon>Desulfovibrionales</taxon>
        <taxon>Desulfovibrionaceae</taxon>
    </lineage>
</organism>
<gene>
    <name evidence="3" type="ORF">GM415_04810</name>
</gene>
<dbReference type="Gene3D" id="1.10.10.10">
    <property type="entry name" value="Winged helix-like DNA-binding domain superfamily/Winged helix DNA-binding domain"/>
    <property type="match status" value="1"/>
</dbReference>
<dbReference type="PANTHER" id="PTHR37478:SF2">
    <property type="entry name" value="UPF0251 PROTEIN TK0562"/>
    <property type="match status" value="1"/>
</dbReference>
<comment type="similarity">
    <text evidence="1 2">Belongs to the UPF0251 family.</text>
</comment>
<dbReference type="AlphaFoldDB" id="A0A6I6JEN4"/>
<sequence>MGRRKIRRMLQQEPGATFYKPQGIPMRLLTDVTLTHEGLEALRLADGEGLSQEEGARLMGVSRPTFGRILGQARKTVAMALANGWAIRVDGGHYTVVRDTGQCPKRGSGE</sequence>
<name>A0A6I6JEN4_9BACT</name>
<evidence type="ECO:0000256" key="2">
    <source>
        <dbReference type="HAMAP-Rule" id="MF_00674"/>
    </source>
</evidence>
<evidence type="ECO:0000313" key="4">
    <source>
        <dbReference type="Proteomes" id="UP000428328"/>
    </source>
</evidence>
<dbReference type="InterPro" id="IPR002852">
    <property type="entry name" value="UPF0251"/>
</dbReference>